<dbReference type="AlphaFoldDB" id="A0A972FE04"/>
<evidence type="ECO:0000313" key="1">
    <source>
        <dbReference type="EMBL" id="NMG03738.1"/>
    </source>
</evidence>
<reference evidence="1" key="1">
    <citation type="submission" date="2019-12" db="EMBL/GenBank/DDBJ databases">
        <title>Comparative genomics gives insights into the taxonomy of the Azoarcus-Aromatoleum group and reveals separate origins of nif in the plant-associated Azoarcus and non-plant-associated Aromatoleum sub-groups.</title>
        <authorList>
            <person name="Lafos M."/>
            <person name="Maluk M."/>
            <person name="Batista M."/>
            <person name="Junghare M."/>
            <person name="Carmona M."/>
            <person name="Faoro H."/>
            <person name="Cruz L.M."/>
            <person name="Battistoni F."/>
            <person name="De Souza E."/>
            <person name="Pedrosa F."/>
            <person name="Chen W.-M."/>
            <person name="Poole P.S."/>
            <person name="Dixon R.A."/>
            <person name="James E.K."/>
        </authorList>
    </citation>
    <scope>NUCLEOTIDE SEQUENCE</scope>
    <source>
        <strain evidence="1">NSC3</strain>
    </source>
</reference>
<dbReference type="EMBL" id="WTVM01000071">
    <property type="protein sequence ID" value="NMG03738.1"/>
    <property type="molecule type" value="Genomic_DNA"/>
</dbReference>
<comment type="caution">
    <text evidence="1">The sequence shown here is derived from an EMBL/GenBank/DDBJ whole genome shotgun (WGS) entry which is preliminary data.</text>
</comment>
<dbReference type="RefSeq" id="WP_168988435.1">
    <property type="nucleotide sequence ID" value="NZ_CAWPHM010000299.1"/>
</dbReference>
<gene>
    <name evidence="1" type="ORF">GPA21_12250</name>
</gene>
<name>A0A972FE04_9RHOO</name>
<keyword evidence="2" id="KW-1185">Reference proteome</keyword>
<dbReference type="Proteomes" id="UP000599523">
    <property type="component" value="Unassembled WGS sequence"/>
</dbReference>
<proteinExistence type="predicted"/>
<sequence>MSENVKAQFRQPLVHDARRLLAEYDFSLGEIPTAISLRLYQSLADDRITVEQSHFIQTPIQSEPAFNEHERHPDPETAVERILGEFIRHYEDAEKKGHLPSADWLLPSRDFC</sequence>
<protein>
    <submittedName>
        <fullName evidence="1">Uncharacterized protein</fullName>
    </submittedName>
</protein>
<accession>A0A972FE04</accession>
<organism evidence="1 2">
    <name type="scientific">Azoarcus taiwanensis</name>
    <dbReference type="NCBI Taxonomy" id="666964"/>
    <lineage>
        <taxon>Bacteria</taxon>
        <taxon>Pseudomonadati</taxon>
        <taxon>Pseudomonadota</taxon>
        <taxon>Betaproteobacteria</taxon>
        <taxon>Rhodocyclales</taxon>
        <taxon>Zoogloeaceae</taxon>
        <taxon>Azoarcus</taxon>
    </lineage>
</organism>
<evidence type="ECO:0000313" key="2">
    <source>
        <dbReference type="Proteomes" id="UP000599523"/>
    </source>
</evidence>